<dbReference type="InterPro" id="IPR019819">
    <property type="entry name" value="Carboxylesterase_B_CS"/>
</dbReference>
<evidence type="ECO:0000256" key="3">
    <source>
        <dbReference type="RuleBase" id="RU361235"/>
    </source>
</evidence>
<dbReference type="PROSITE" id="PS51257">
    <property type="entry name" value="PROKAR_LIPOPROTEIN"/>
    <property type="match status" value="1"/>
</dbReference>
<evidence type="ECO:0000256" key="1">
    <source>
        <dbReference type="ARBA" id="ARBA00005964"/>
    </source>
</evidence>
<dbReference type="InterPro" id="IPR029058">
    <property type="entry name" value="AB_hydrolase_fold"/>
</dbReference>
<evidence type="ECO:0000313" key="5">
    <source>
        <dbReference type="EMBL" id="NJB98174.1"/>
    </source>
</evidence>
<name>A0A7X5XZD5_9SPHN</name>
<dbReference type="PROSITE" id="PS00122">
    <property type="entry name" value="CARBOXYLESTERASE_B_1"/>
    <property type="match status" value="1"/>
</dbReference>
<dbReference type="RefSeq" id="WP_125976759.1">
    <property type="nucleotide sequence ID" value="NZ_BAAADY010000003.1"/>
</dbReference>
<keyword evidence="6" id="KW-1185">Reference proteome</keyword>
<feature type="domain" description="Carboxylesterase type B" evidence="4">
    <location>
        <begin position="27"/>
        <end position="346"/>
    </location>
</feature>
<evidence type="ECO:0000259" key="4">
    <source>
        <dbReference type="Pfam" id="PF00135"/>
    </source>
</evidence>
<sequence length="559" mass="58405">MKAWMTSLACGVAACAIPAAAVAQTRAPVATTDTGKVQGAIEDGVASWKGIPFAAPPVGPLRWRAPQPAAAWQGVRPAIQYSHDCMQKPFPSDAAPLGTTPAEDCLYLNVWKPAAASATAKLPVMVWIYGGGFVNGGASPPTYAGANMAKQGVLFVSFNYRVGRFGSFALPQLTKENPDGGLLGNYNFMDQIAALKWVQKNIAAFGGDPSNVTIIGESAGGMSVHTLVTSPLSRGLFSKAVVMSGGNAQTAKNATLKDAEAIGENLARAHDIDPAAPDALAKLRALSAEQVTDGLSMMELFQPKPGPRTYGGPMLDGKLLVDQEKAYASGDFAHVPMLIGATSADMGGKSGFMIAGAREASAMVAAQKVPVWEYRFSYVADSVGQPGAGHATDIPFFFDNARIKYGAATTAKDEQVGKTISAYLANFAKKGDPNGAGLPAWPRFTASGDEILDFAADGKAVAARDPWGAEIDDLQARTKAAMTSGKYNSLTTPLGKMLDDPAARAVLAKHLPDMVKNPQIDMARGQTLVGIRAYFPALLTDAKLKAIDADLATVPTKPS</sequence>
<dbReference type="EMBL" id="JAATJB010000007">
    <property type="protein sequence ID" value="NJB98174.1"/>
    <property type="molecule type" value="Genomic_DNA"/>
</dbReference>
<dbReference type="PROSITE" id="PS00941">
    <property type="entry name" value="CARBOXYLESTERASE_B_2"/>
    <property type="match status" value="1"/>
</dbReference>
<dbReference type="Gene3D" id="3.40.50.1820">
    <property type="entry name" value="alpha/beta hydrolase"/>
    <property type="match status" value="2"/>
</dbReference>
<organism evidence="5 6">
    <name type="scientific">Sphingomonas trueperi</name>
    <dbReference type="NCBI Taxonomy" id="53317"/>
    <lineage>
        <taxon>Bacteria</taxon>
        <taxon>Pseudomonadati</taxon>
        <taxon>Pseudomonadota</taxon>
        <taxon>Alphaproteobacteria</taxon>
        <taxon>Sphingomonadales</taxon>
        <taxon>Sphingomonadaceae</taxon>
        <taxon>Sphingomonas</taxon>
    </lineage>
</organism>
<feature type="chain" id="PRO_5031590061" description="Carboxylic ester hydrolase" evidence="3">
    <location>
        <begin position="24"/>
        <end position="559"/>
    </location>
</feature>
<dbReference type="SUPFAM" id="SSF53474">
    <property type="entry name" value="alpha/beta-Hydrolases"/>
    <property type="match status" value="1"/>
</dbReference>
<dbReference type="Pfam" id="PF00135">
    <property type="entry name" value="COesterase"/>
    <property type="match status" value="2"/>
</dbReference>
<feature type="signal peptide" evidence="3">
    <location>
        <begin position="1"/>
        <end position="23"/>
    </location>
</feature>
<dbReference type="Proteomes" id="UP000531251">
    <property type="component" value="Unassembled WGS sequence"/>
</dbReference>
<gene>
    <name evidence="5" type="ORF">GGR89_002505</name>
</gene>
<proteinExistence type="inferred from homology"/>
<dbReference type="GO" id="GO:0016787">
    <property type="term" value="F:hydrolase activity"/>
    <property type="evidence" value="ECO:0007669"/>
    <property type="project" value="UniProtKB-KW"/>
</dbReference>
<dbReference type="InterPro" id="IPR002018">
    <property type="entry name" value="CarbesteraseB"/>
</dbReference>
<accession>A0A7X5XZD5</accession>
<comment type="similarity">
    <text evidence="1 3">Belongs to the type-B carboxylesterase/lipase family.</text>
</comment>
<keyword evidence="2 3" id="KW-0378">Hydrolase</keyword>
<comment type="caution">
    <text evidence="5">The sequence shown here is derived from an EMBL/GenBank/DDBJ whole genome shotgun (WGS) entry which is preliminary data.</text>
</comment>
<feature type="domain" description="Carboxylesterase type B" evidence="4">
    <location>
        <begin position="352"/>
        <end position="459"/>
    </location>
</feature>
<keyword evidence="3" id="KW-0732">Signal</keyword>
<dbReference type="InterPro" id="IPR019826">
    <property type="entry name" value="Carboxylesterase_B_AS"/>
</dbReference>
<evidence type="ECO:0000313" key="6">
    <source>
        <dbReference type="Proteomes" id="UP000531251"/>
    </source>
</evidence>
<dbReference type="EC" id="3.1.1.-" evidence="3"/>
<dbReference type="InterPro" id="IPR050309">
    <property type="entry name" value="Type-B_Carboxylest/Lipase"/>
</dbReference>
<reference evidence="5 6" key="1">
    <citation type="submission" date="2020-03" db="EMBL/GenBank/DDBJ databases">
        <title>Genomic Encyclopedia of Type Strains, Phase IV (KMG-IV): sequencing the most valuable type-strain genomes for metagenomic binning, comparative biology and taxonomic classification.</title>
        <authorList>
            <person name="Goeker M."/>
        </authorList>
    </citation>
    <scope>NUCLEOTIDE SEQUENCE [LARGE SCALE GENOMIC DNA]</scope>
    <source>
        <strain evidence="5 6">DSM 7225</strain>
    </source>
</reference>
<protein>
    <recommendedName>
        <fullName evidence="3">Carboxylic ester hydrolase</fullName>
        <ecNumber evidence="3">3.1.1.-</ecNumber>
    </recommendedName>
</protein>
<dbReference type="PANTHER" id="PTHR11559">
    <property type="entry name" value="CARBOXYLESTERASE"/>
    <property type="match status" value="1"/>
</dbReference>
<evidence type="ECO:0000256" key="2">
    <source>
        <dbReference type="ARBA" id="ARBA00022801"/>
    </source>
</evidence>
<dbReference type="AlphaFoldDB" id="A0A7X5XZD5"/>